<feature type="coiled-coil region" evidence="1">
    <location>
        <begin position="502"/>
        <end position="529"/>
    </location>
</feature>
<accession>A0ABW4ZAX4</accession>
<dbReference type="SUPFAM" id="SSF48452">
    <property type="entry name" value="TPR-like"/>
    <property type="match status" value="2"/>
</dbReference>
<keyword evidence="1" id="KW-0175">Coiled coil</keyword>
<reference evidence="4" key="1">
    <citation type="journal article" date="2019" name="Int. J. Syst. Evol. Microbiol.">
        <title>The Global Catalogue of Microorganisms (GCM) 10K type strain sequencing project: providing services to taxonomists for standard genome sequencing and annotation.</title>
        <authorList>
            <consortium name="The Broad Institute Genomics Platform"/>
            <consortium name="The Broad Institute Genome Sequencing Center for Infectious Disease"/>
            <person name="Wu L."/>
            <person name="Ma J."/>
        </authorList>
    </citation>
    <scope>NUCLEOTIDE SEQUENCE [LARGE SCALE GENOMIC DNA]</scope>
    <source>
        <strain evidence="4">CCUG 57942</strain>
    </source>
</reference>
<feature type="signal peptide" evidence="2">
    <location>
        <begin position="1"/>
        <end position="21"/>
    </location>
</feature>
<name>A0ABW4ZAX4_9BACT</name>
<proteinExistence type="predicted"/>
<keyword evidence="4" id="KW-1185">Reference proteome</keyword>
<protein>
    <submittedName>
        <fullName evidence="3">Tol-pal system YbgF family protein</fullName>
    </submittedName>
</protein>
<dbReference type="InterPro" id="IPR011990">
    <property type="entry name" value="TPR-like_helical_dom_sf"/>
</dbReference>
<evidence type="ECO:0000256" key="1">
    <source>
        <dbReference type="SAM" id="Coils"/>
    </source>
</evidence>
<dbReference type="RefSeq" id="WP_377178016.1">
    <property type="nucleotide sequence ID" value="NZ_JBHUJB010000035.1"/>
</dbReference>
<dbReference type="Gene3D" id="1.25.40.10">
    <property type="entry name" value="Tetratricopeptide repeat domain"/>
    <property type="match status" value="2"/>
</dbReference>
<dbReference type="SMART" id="SM00028">
    <property type="entry name" value="TPR"/>
    <property type="match status" value="3"/>
</dbReference>
<keyword evidence="2" id="KW-0732">Signal</keyword>
<feature type="chain" id="PRO_5045143787" evidence="2">
    <location>
        <begin position="22"/>
        <end position="948"/>
    </location>
</feature>
<gene>
    <name evidence="3" type="ORF">ACFSW8_08950</name>
</gene>
<evidence type="ECO:0000313" key="4">
    <source>
        <dbReference type="Proteomes" id="UP001597389"/>
    </source>
</evidence>
<evidence type="ECO:0000313" key="3">
    <source>
        <dbReference type="EMBL" id="MFD2159024.1"/>
    </source>
</evidence>
<dbReference type="Proteomes" id="UP001597389">
    <property type="component" value="Unassembled WGS sequence"/>
</dbReference>
<sequence length="948" mass="106416">MRIYPACMLLGALLMAQPLMALEVEDAKLRRAVGLMQNEQWQLAYDVFSEIDTYEQAQGVSEGVYGKLLFSMGLCQMELAQRAKGDERKALFRKALVEFQRCRNFVGAPGDENPYLRRALLRMGMCYQALEDFDAAYAAYSQFLLERNQLVDLYDHGSLLINAAICAARKSQPEAKAAVQYLAEAIKLREKGEISTTALTLSVIEVDEALAGISEEQQSRMLEGWLKELMTEVQEDGVYRRLLAYASAEAERGDQGDVMRVLDSLPWIEGGVVDFDAEVDSALLVASVELLAKISGGDERLRHYQSLIEHFAGAERVESWLYQVVLAAVASEKRGVASEAIRSYLESYPEGAFVSEVKLIELSNAFDSGDYQKAAALAESYLAGETREGVSEEAARYFLFASAFYLADYSRCLELIPGFLERYPESDYLGRVAYYQGVSMARLGYAHEAQTLLEKVEGDGIADYAAYELAYLDFEFAQYESSQERLLGLLEGELEPSLGGQVQLLLARIQALLRQRDDAQETYLKALELARSSGDSDLEQEVTYHLIAFLGREKIGGEPNPHMDACIPYYDGFFEKFTDSEFASQVAAVALPALIQVGEGQRGIERLESVLFQSVEQMQEAGMREAGSALIWGKIDLGLKPSALRKSLLEEGLDSSYALVKWFALIEVYEAGLEQAQLSWGRKLRYDAIVRELYAQLVLHLGELSAPAYLRRAVGDWYLVNDRFPERAEPQFLLAQKSSLIAQQEWAQLGAIRARRVSGDVGAANSDLIMLGELIARSQTQPTMLERVLYEKIELLALVEKWDDLTTASRDYLSTRKLSYQRARVWYLLAKSYDLRGEVEDAIANYSRVFAGYTRVLGVSAPSVERLSELTWERNLPGEGTESSDKQVAYQLAHRYLTMVGDYPEWEKQLPGVKESLGKIRQNVTEWEASGEVISVEQMLREMRQGKR</sequence>
<organism evidence="3 4">
    <name type="scientific">Rubritalea tangerina</name>
    <dbReference type="NCBI Taxonomy" id="430798"/>
    <lineage>
        <taxon>Bacteria</taxon>
        <taxon>Pseudomonadati</taxon>
        <taxon>Verrucomicrobiota</taxon>
        <taxon>Verrucomicrobiia</taxon>
        <taxon>Verrucomicrobiales</taxon>
        <taxon>Rubritaleaceae</taxon>
        <taxon>Rubritalea</taxon>
    </lineage>
</organism>
<evidence type="ECO:0000256" key="2">
    <source>
        <dbReference type="SAM" id="SignalP"/>
    </source>
</evidence>
<comment type="caution">
    <text evidence="3">The sequence shown here is derived from an EMBL/GenBank/DDBJ whole genome shotgun (WGS) entry which is preliminary data.</text>
</comment>
<dbReference type="InterPro" id="IPR019734">
    <property type="entry name" value="TPR_rpt"/>
</dbReference>
<dbReference type="EMBL" id="JBHUJB010000035">
    <property type="protein sequence ID" value="MFD2159024.1"/>
    <property type="molecule type" value="Genomic_DNA"/>
</dbReference>